<dbReference type="Gene3D" id="3.30.70.2850">
    <property type="match status" value="2"/>
</dbReference>
<dbReference type="InterPro" id="IPR007080">
    <property type="entry name" value="RNA_pol_Rpb1_1"/>
</dbReference>
<accession>A0A0D2A993</accession>
<evidence type="ECO:0000256" key="1">
    <source>
        <dbReference type="ARBA" id="ARBA00004123"/>
    </source>
</evidence>
<dbReference type="InterPro" id="IPR000722">
    <property type="entry name" value="RNA_pol_asu"/>
</dbReference>
<feature type="domain" description="RNA polymerase N-terminal" evidence="14">
    <location>
        <begin position="394"/>
        <end position="717"/>
    </location>
</feature>
<organism evidence="15 16">
    <name type="scientific">Verruconis gallopava</name>
    <dbReference type="NCBI Taxonomy" id="253628"/>
    <lineage>
        <taxon>Eukaryota</taxon>
        <taxon>Fungi</taxon>
        <taxon>Dikarya</taxon>
        <taxon>Ascomycota</taxon>
        <taxon>Pezizomycotina</taxon>
        <taxon>Dothideomycetes</taxon>
        <taxon>Pleosporomycetidae</taxon>
        <taxon>Venturiales</taxon>
        <taxon>Sympoventuriaceae</taxon>
        <taxon>Verruconis</taxon>
    </lineage>
</organism>
<dbReference type="Gene3D" id="4.10.860.120">
    <property type="entry name" value="RNA polymerase II, clamp domain"/>
    <property type="match status" value="1"/>
</dbReference>
<dbReference type="OrthoDB" id="270392at2759"/>
<evidence type="ECO:0000256" key="10">
    <source>
        <dbReference type="ARBA" id="ARBA00023242"/>
    </source>
</evidence>
<dbReference type="RefSeq" id="XP_016213009.1">
    <property type="nucleotide sequence ID" value="XM_016359330.1"/>
</dbReference>
<dbReference type="FunCoup" id="A0A0D2A993">
    <property type="interactions" value="1031"/>
</dbReference>
<dbReference type="SMART" id="SM00663">
    <property type="entry name" value="RPOLA_N"/>
    <property type="match status" value="1"/>
</dbReference>
<comment type="catalytic activity">
    <reaction evidence="11 12">
        <text>RNA(n) + a ribonucleoside 5'-triphosphate = RNA(n+1) + diphosphate</text>
        <dbReference type="Rhea" id="RHEA:21248"/>
        <dbReference type="Rhea" id="RHEA-COMP:14527"/>
        <dbReference type="Rhea" id="RHEA-COMP:17342"/>
        <dbReference type="ChEBI" id="CHEBI:33019"/>
        <dbReference type="ChEBI" id="CHEBI:61557"/>
        <dbReference type="ChEBI" id="CHEBI:140395"/>
        <dbReference type="EC" id="2.7.7.6"/>
    </reaction>
</comment>
<dbReference type="InParanoid" id="A0A0D2A993"/>
<keyword evidence="7" id="KW-0862">Zinc</keyword>
<dbReference type="FunFam" id="3.30.1490.180:FF:000003">
    <property type="entry name" value="DNA-directed RNA polymerase subunit"/>
    <property type="match status" value="1"/>
</dbReference>
<dbReference type="InterPro" id="IPR042102">
    <property type="entry name" value="RNA_pol_Rpb1_3_sf"/>
</dbReference>
<evidence type="ECO:0000313" key="16">
    <source>
        <dbReference type="Proteomes" id="UP000053259"/>
    </source>
</evidence>
<comment type="similarity">
    <text evidence="2 12">Belongs to the RNA polymerase beta' chain family.</text>
</comment>
<dbReference type="InterPro" id="IPR047107">
    <property type="entry name" value="DNA-dir_RNA_pol1_lsu_C"/>
</dbReference>
<dbReference type="InterPro" id="IPR015699">
    <property type="entry name" value="DNA-dir_RNA_pol1_lsu_N"/>
</dbReference>
<comment type="subcellular location">
    <subcellularLocation>
        <location evidence="1">Nucleus</location>
    </subcellularLocation>
</comment>
<comment type="function">
    <text evidence="12">DNA-dependent RNA polymerase catalyzes the transcription of DNA into RNA using the four ribonucleoside triphosphates as substrates.</text>
</comment>
<dbReference type="HOGENOM" id="CLU_000487_2_4_1"/>
<evidence type="ECO:0000256" key="3">
    <source>
        <dbReference type="ARBA" id="ARBA00022478"/>
    </source>
</evidence>
<dbReference type="InterPro" id="IPR006592">
    <property type="entry name" value="RNA_pol_N"/>
</dbReference>
<proteinExistence type="inferred from homology"/>
<dbReference type="Gene3D" id="1.10.274.100">
    <property type="entry name" value="RNA polymerase Rpb1, domain 3"/>
    <property type="match status" value="1"/>
</dbReference>
<evidence type="ECO:0000313" key="15">
    <source>
        <dbReference type="EMBL" id="KIW03140.1"/>
    </source>
</evidence>
<dbReference type="FunFam" id="2.40.40.20:FF:000019">
    <property type="entry name" value="DNA-directed RNA polymerase II subunit RPB1"/>
    <property type="match status" value="1"/>
</dbReference>
<dbReference type="Gene3D" id="1.10.357.120">
    <property type="match status" value="1"/>
</dbReference>
<dbReference type="InterPro" id="IPR007081">
    <property type="entry name" value="RNA_pol_Rpb1_5"/>
</dbReference>
<dbReference type="Gene3D" id="3.30.1490.180">
    <property type="entry name" value="RNA polymerase ii"/>
    <property type="match status" value="1"/>
</dbReference>
<keyword evidence="6" id="KW-0479">Metal-binding</keyword>
<reference evidence="15 16" key="1">
    <citation type="submission" date="2015-01" db="EMBL/GenBank/DDBJ databases">
        <title>The Genome Sequence of Ochroconis gallopava CBS43764.</title>
        <authorList>
            <consortium name="The Broad Institute Genomics Platform"/>
            <person name="Cuomo C."/>
            <person name="de Hoog S."/>
            <person name="Gorbushina A."/>
            <person name="Stielow B."/>
            <person name="Teixiera M."/>
            <person name="Abouelleil A."/>
            <person name="Chapman S.B."/>
            <person name="Priest M."/>
            <person name="Young S.K."/>
            <person name="Wortman J."/>
            <person name="Nusbaum C."/>
            <person name="Birren B."/>
        </authorList>
    </citation>
    <scope>NUCLEOTIDE SEQUENCE [LARGE SCALE GENOMIC DNA]</scope>
    <source>
        <strain evidence="15 16">CBS 43764</strain>
    </source>
</reference>
<dbReference type="SUPFAM" id="SSF64484">
    <property type="entry name" value="beta and beta-prime subunits of DNA dependent RNA-polymerase"/>
    <property type="match status" value="1"/>
</dbReference>
<keyword evidence="16" id="KW-1185">Reference proteome</keyword>
<dbReference type="InterPro" id="IPR045867">
    <property type="entry name" value="DNA-dir_RpoC_beta_prime"/>
</dbReference>
<dbReference type="VEuPathDB" id="FungiDB:PV09_05782"/>
<sequence>MFNIALPVSSAISGVDFSFLSTPEIKKLSVKRIYNPVTFDTLLHPTPGGLYDPALGAFLDNRCTTCKQNEFRGGFGGCTGHAGHIELPMRVYHPFFLDQMMKLLRGMCIFCFHFQMGRTNVARYVAKLRLLELGLLKEAMEVDGLAMDGSKAKDIADANSDSEVEEDEDAAVAAETYRRFADAAIRRAKKEGLVVERNEAMLEKRKETIRELLNALKTPSGKCTNCHAFNPVFRKDRYVKIFRKPLLAKRHNQNIGSGLKAQNALMILRTRRLAEERARNKEKKTNGLSHTDEAIADMDLSPDEEEDVEDVILSDPEGEDLSLAQTKSMVATEASIGTAKRGTKQKQEKEHKYIPADEVHAMLTLLFENESELLQLLYNPRSQSSRRTASMTADMFFVDTLLVSPSKYRPEARTGNGVIAEAGRNTHYRNILQICDTITGISRDMKSGTGRKRTFNDLQNAAIDLQNAVNALFDRDKNPVGGAAAKRAEEGIKQVLEKKEGLFRMNMMGKRVNFAARSVISPDPNIETNEIGVPPVFAKKLTYPEPVTSHNFYELKEAVLNGPDKWPGAVAVENENGQVIALAKKTEEERMAIANQLLTPSSVHVDGARNKKVHRHLNNGDIVIMNRQPTLHKPSMMCHRARVLPGERTIRMHYANCNTYNADFDGDEMNMHFPQNEIARAEAMTIANTDNQYLSATAGKPLRGLIQDHISMGVQLTNKDVFYTREEYQQLIYSAIRPESNHTTSDRLILLTPAIIKPEPRWTGKQVISTVLRNIQPKHLEPLNLTGRSQTSKDLWGPGSEEQDVIFKHGELLCGIMDKAQIGPAGGSIVNAVYEAYGETAAGKLLSILGRLLTKVLHMRAHSCGVEDLILTKAGDEARANLLRGADSIGLAVASEYVTMKERNPTADDPELRRRLERVLRDDSKQAVLDELMKKSNNKLSGDITKACLPHTLIKPFPKNQMQAMTGTGAKGSMVNANQISCNLGQQVLEGRRVPIMVSGKSLPSFRPFDTSIRAGGYVMGRFLTGLKPQEYFFHMMSGREGLIDTAVKTSRSGYLQRCLIKGMEGLKVEYDTSVRDSDGSMVQFLYGEDGLDVSKQQYLTNFTFLSQNYMTMASLLGLKDEHQNLQSEEAKEMQKRIAKQLKKGRPADDPVMSLLSPSRHLGSTSEKFYAKATAYVEENKDKTIREKKDKDSKKISKKAFELLSQMKYLKTLADPGEAVGVVAGQSIGEPSTQMTLNTFHLAGHSSKNVTLGIPRLREILMTASAKISTPGMTLYPLPEMSIEEADKFAKSITRLSLSDLIDEVEVRETVGRGIAYMQAKTYKIRLAFFPSEEYCKEYAIKTDDVFMAVAKRFLPALQATIRKELRKKGEKISAARPEVGQSAGRSEGVTVRAARNDDDDDGPAEESDDESEDDNEDDATANKQRANRNEGAGYEAPDEDDERIRNQIREEDGLEDETFDDDMDMPEDEAPGLRRDYDSDADSMDEGYGGSSEEEFQKQSKKRTREEQEAFVKGIKGNEDLVSFRFSTSKSVASISLEYSASSSKLLMLHLVEKLLHSTVVHAVPGVKTCILNKENKYTDPVTGESRVAPSIETEGINIEAMRECQHAIDPHRIFTNDIAAMLRLYGVEAARATIVRELDAVFRGHGISVDNRHLNLISDFMTRAGGFRPFNRLGMRNNASPFMKMSFETTVGFLREAVLEGESEDAKNPSAKLVLGKMGSVGTGGFGIYLPVEKEADSFPVDSDQDESDEGFATAREGSVDGTVDSFDKDVYGMDVDES</sequence>
<feature type="compositionally biased region" description="Basic and acidic residues" evidence="13">
    <location>
        <begin position="1443"/>
        <end position="1452"/>
    </location>
</feature>
<dbReference type="Pfam" id="PF04983">
    <property type="entry name" value="RNA_pol_Rpb1_3"/>
    <property type="match status" value="1"/>
</dbReference>
<dbReference type="InterPro" id="IPR038120">
    <property type="entry name" value="Rpb1_funnel_sf"/>
</dbReference>
<dbReference type="EC" id="2.7.7.6" evidence="12"/>
<evidence type="ECO:0000256" key="8">
    <source>
        <dbReference type="ARBA" id="ARBA00022842"/>
    </source>
</evidence>
<evidence type="ECO:0000256" key="12">
    <source>
        <dbReference type="RuleBase" id="RU004279"/>
    </source>
</evidence>
<dbReference type="GeneID" id="27313755"/>
<protein>
    <recommendedName>
        <fullName evidence="12">DNA-directed RNA polymerase subunit</fullName>
        <ecNumber evidence="12">2.7.7.6</ecNumber>
    </recommendedName>
</protein>
<dbReference type="GO" id="GO:0003899">
    <property type="term" value="F:DNA-directed RNA polymerase activity"/>
    <property type="evidence" value="ECO:0007669"/>
    <property type="project" value="UniProtKB-EC"/>
</dbReference>
<dbReference type="GO" id="GO:0046872">
    <property type="term" value="F:metal ion binding"/>
    <property type="evidence" value="ECO:0007669"/>
    <property type="project" value="UniProtKB-KW"/>
</dbReference>
<evidence type="ECO:0000256" key="9">
    <source>
        <dbReference type="ARBA" id="ARBA00023163"/>
    </source>
</evidence>
<dbReference type="Gene3D" id="1.10.132.30">
    <property type="match status" value="1"/>
</dbReference>
<dbReference type="InterPro" id="IPR044893">
    <property type="entry name" value="RNA_pol_Rpb1_clamp_domain"/>
</dbReference>
<dbReference type="CDD" id="cd01435">
    <property type="entry name" value="RNAP_I_RPA1_N"/>
    <property type="match status" value="1"/>
</dbReference>
<feature type="region of interest" description="Disordered" evidence="13">
    <location>
        <begin position="1368"/>
        <end position="1506"/>
    </location>
</feature>
<name>A0A0D2A993_9PEZI</name>
<dbReference type="PANTHER" id="PTHR19376">
    <property type="entry name" value="DNA-DIRECTED RNA POLYMERASE"/>
    <property type="match status" value="1"/>
</dbReference>
<dbReference type="STRING" id="253628.A0A0D2A993"/>
<dbReference type="InterPro" id="IPR007066">
    <property type="entry name" value="RNA_pol_Rpb1_3"/>
</dbReference>
<dbReference type="GO" id="GO:0003677">
    <property type="term" value="F:DNA binding"/>
    <property type="evidence" value="ECO:0007669"/>
    <property type="project" value="InterPro"/>
</dbReference>
<dbReference type="InterPro" id="IPR007083">
    <property type="entry name" value="RNA_pol_Rpb1_4"/>
</dbReference>
<evidence type="ECO:0000256" key="13">
    <source>
        <dbReference type="SAM" id="MobiDB-lite"/>
    </source>
</evidence>
<dbReference type="PANTHER" id="PTHR19376:SF11">
    <property type="entry name" value="DNA-DIRECTED RNA POLYMERASE I SUBUNIT RPA1"/>
    <property type="match status" value="1"/>
</dbReference>
<dbReference type="GO" id="GO:0005736">
    <property type="term" value="C:RNA polymerase I complex"/>
    <property type="evidence" value="ECO:0007669"/>
    <property type="project" value="UniProtKB-ARBA"/>
</dbReference>
<dbReference type="Pfam" id="PF04998">
    <property type="entry name" value="RNA_pol_Rpb1_5"/>
    <property type="match status" value="1"/>
</dbReference>
<evidence type="ECO:0000256" key="7">
    <source>
        <dbReference type="ARBA" id="ARBA00022833"/>
    </source>
</evidence>
<feature type="region of interest" description="Disordered" evidence="13">
    <location>
        <begin position="1739"/>
        <end position="1763"/>
    </location>
</feature>
<evidence type="ECO:0000256" key="5">
    <source>
        <dbReference type="ARBA" id="ARBA00022695"/>
    </source>
</evidence>
<dbReference type="GO" id="GO:0006351">
    <property type="term" value="P:DNA-templated transcription"/>
    <property type="evidence" value="ECO:0007669"/>
    <property type="project" value="InterPro"/>
</dbReference>
<keyword evidence="10" id="KW-0539">Nucleus</keyword>
<dbReference type="EMBL" id="KN847546">
    <property type="protein sequence ID" value="KIW03140.1"/>
    <property type="molecule type" value="Genomic_DNA"/>
</dbReference>
<keyword evidence="8" id="KW-0460">Magnesium</keyword>
<keyword evidence="9 12" id="KW-0804">Transcription</keyword>
<dbReference type="Pfam" id="PF00623">
    <property type="entry name" value="RNA_pol_Rpb1_2"/>
    <property type="match status" value="1"/>
</dbReference>
<keyword evidence="3 12" id="KW-0240">DNA-directed RNA polymerase</keyword>
<keyword evidence="4 12" id="KW-0808">Transferase</keyword>
<dbReference type="Pfam" id="PF05000">
    <property type="entry name" value="RNA_pol_Rpb1_4"/>
    <property type="match status" value="1"/>
</dbReference>
<feature type="compositionally biased region" description="Acidic residues" evidence="13">
    <location>
        <begin position="1398"/>
        <end position="1420"/>
    </location>
</feature>
<dbReference type="CDD" id="cd02735">
    <property type="entry name" value="RNAP_I_Rpa1_C"/>
    <property type="match status" value="1"/>
</dbReference>
<feature type="compositionally biased region" description="Acidic residues" evidence="13">
    <location>
        <begin position="1453"/>
        <end position="1471"/>
    </location>
</feature>
<evidence type="ECO:0000256" key="6">
    <source>
        <dbReference type="ARBA" id="ARBA00022723"/>
    </source>
</evidence>
<dbReference type="Pfam" id="PF04997">
    <property type="entry name" value="RNA_pol_Rpb1_1"/>
    <property type="match status" value="1"/>
</dbReference>
<dbReference type="Gene3D" id="2.40.40.20">
    <property type="match status" value="1"/>
</dbReference>
<evidence type="ECO:0000259" key="14">
    <source>
        <dbReference type="SMART" id="SM00663"/>
    </source>
</evidence>
<dbReference type="FunFam" id="1.10.274.100:FF:000006">
    <property type="entry name" value="DNA-directed RNA polymerase subunit"/>
    <property type="match status" value="1"/>
</dbReference>
<keyword evidence="5 12" id="KW-0548">Nucleotidyltransferase</keyword>
<evidence type="ECO:0000256" key="11">
    <source>
        <dbReference type="ARBA" id="ARBA00048552"/>
    </source>
</evidence>
<dbReference type="Proteomes" id="UP000053259">
    <property type="component" value="Unassembled WGS sequence"/>
</dbReference>
<evidence type="ECO:0000256" key="2">
    <source>
        <dbReference type="ARBA" id="ARBA00006460"/>
    </source>
</evidence>
<gene>
    <name evidence="15" type="ORF">PV09_05782</name>
</gene>
<evidence type="ECO:0000256" key="4">
    <source>
        <dbReference type="ARBA" id="ARBA00022679"/>
    </source>
</evidence>